<evidence type="ECO:0000256" key="6">
    <source>
        <dbReference type="ARBA" id="ARBA00022801"/>
    </source>
</evidence>
<evidence type="ECO:0000256" key="2">
    <source>
        <dbReference type="ARBA" id="ARBA00022484"/>
    </source>
</evidence>
<keyword evidence="4" id="KW-0548">Nucleotidyltransferase</keyword>
<dbReference type="Pfam" id="PF00978">
    <property type="entry name" value="RdRP_2"/>
    <property type="match status" value="1"/>
</dbReference>
<dbReference type="Pfam" id="PF01443">
    <property type="entry name" value="Viral_helicase1"/>
    <property type="match status" value="1"/>
</dbReference>
<keyword evidence="2" id="KW-0696">RNA-directed RNA polymerase</keyword>
<evidence type="ECO:0000256" key="3">
    <source>
        <dbReference type="ARBA" id="ARBA00022679"/>
    </source>
</evidence>
<evidence type="ECO:0000256" key="7">
    <source>
        <dbReference type="ARBA" id="ARBA00022806"/>
    </source>
</evidence>
<reference evidence="17 18" key="1">
    <citation type="journal article" date="2014" name="Virology">
        <title>Development of a virus detection and discovery pipeline using next generation sequencing.</title>
        <authorList>
            <person name="Ho T."/>
            <person name="Tzanetakis I.E."/>
        </authorList>
    </citation>
    <scope>NUCLEOTIDE SEQUENCE [LARGE SCALE GENOMIC DNA]</scope>
    <source>
        <strain evidence="17">EBCVE</strain>
    </source>
</reference>
<dbReference type="PROSITE" id="PS51471">
    <property type="entry name" value="FE2OG_OXY"/>
    <property type="match status" value="1"/>
</dbReference>
<dbReference type="InterPro" id="IPR027417">
    <property type="entry name" value="P-loop_NTPase"/>
</dbReference>
<evidence type="ECO:0000256" key="10">
    <source>
        <dbReference type="ARBA" id="ARBA00047984"/>
    </source>
</evidence>
<dbReference type="InterPro" id="IPR037151">
    <property type="entry name" value="AlkB-like_sf"/>
</dbReference>
<evidence type="ECO:0000256" key="1">
    <source>
        <dbReference type="ARBA" id="ARBA00008513"/>
    </source>
</evidence>
<dbReference type="GO" id="GO:0016817">
    <property type="term" value="F:hydrolase activity, acting on acid anhydrides"/>
    <property type="evidence" value="ECO:0007669"/>
    <property type="project" value="InterPro"/>
</dbReference>
<feature type="domain" description="Fe2OG dioxygenase" evidence="13">
    <location>
        <begin position="730"/>
        <end position="820"/>
    </location>
</feature>
<reference evidence="17 18" key="2">
    <citation type="journal article" date="2016" name="Virus Res.">
        <title>Evidence of sympatric speciation of elderberry carlaviruses.</title>
        <authorList>
            <person name="Ho T."/>
            <person name="Quito-Avila D."/>
            <person name="Keller K.E."/>
            <person name="Postman J.D."/>
            <person name="Martin R.R."/>
            <person name="Tzanetakis I.E."/>
        </authorList>
    </citation>
    <scope>NUCLEOTIDE SEQUENCE [LARGE SCALE GENOMIC DNA]</scope>
    <source>
        <strain evidence="17">EBCVE</strain>
    </source>
</reference>
<dbReference type="PROSITE" id="PS51743">
    <property type="entry name" value="ALPHAVIRUS_MT"/>
    <property type="match status" value="1"/>
</dbReference>
<keyword evidence="3" id="KW-0808">Transferase</keyword>
<dbReference type="InterPro" id="IPR001788">
    <property type="entry name" value="RNA-dep_RNA_pol_alsuvir"/>
</dbReference>
<keyword evidence="6" id="KW-0378">Hydrolase</keyword>
<dbReference type="InterPro" id="IPR003323">
    <property type="entry name" value="OTU_dom"/>
</dbReference>
<dbReference type="SUPFAM" id="SSF56672">
    <property type="entry name" value="DNA/RNA polymerases"/>
    <property type="match status" value="1"/>
</dbReference>
<feature type="domain" description="RdRp catalytic" evidence="11">
    <location>
        <begin position="1740"/>
        <end position="1847"/>
    </location>
</feature>
<dbReference type="Pfam" id="PF05379">
    <property type="entry name" value="Peptidase_C23"/>
    <property type="match status" value="1"/>
</dbReference>
<evidence type="ECO:0000259" key="13">
    <source>
        <dbReference type="PROSITE" id="PS51471"/>
    </source>
</evidence>
<dbReference type="GO" id="GO:0003724">
    <property type="term" value="F:RNA helicase activity"/>
    <property type="evidence" value="ECO:0007669"/>
    <property type="project" value="UniProtKB-EC"/>
</dbReference>
<evidence type="ECO:0000256" key="5">
    <source>
        <dbReference type="ARBA" id="ARBA00022741"/>
    </source>
</evidence>
<dbReference type="GO" id="GO:0003968">
    <property type="term" value="F:RNA-directed RNA polymerase activity"/>
    <property type="evidence" value="ECO:0007669"/>
    <property type="project" value="UniProtKB-KW"/>
</dbReference>
<dbReference type="GO" id="GO:0016556">
    <property type="term" value="P:mRNA modification"/>
    <property type="evidence" value="ECO:0007669"/>
    <property type="project" value="InterPro"/>
</dbReference>
<feature type="domain" description="Alphavirus-like MT" evidence="16">
    <location>
        <begin position="63"/>
        <end position="261"/>
    </location>
</feature>
<keyword evidence="18" id="KW-1185">Reference proteome</keyword>
<dbReference type="GO" id="GO:0006396">
    <property type="term" value="P:RNA processing"/>
    <property type="evidence" value="ECO:0007669"/>
    <property type="project" value="InterPro"/>
</dbReference>
<dbReference type="PROSITE" id="PS50802">
    <property type="entry name" value="OTU"/>
    <property type="match status" value="1"/>
</dbReference>
<evidence type="ECO:0000259" key="14">
    <source>
        <dbReference type="PROSITE" id="PS51492"/>
    </source>
</evidence>
<keyword evidence="5" id="KW-0547">Nucleotide-binding</keyword>
<feature type="domain" description="OTU" evidence="12">
    <location>
        <begin position="873"/>
        <end position="981"/>
    </location>
</feature>
<evidence type="ECO:0000259" key="12">
    <source>
        <dbReference type="PROSITE" id="PS50802"/>
    </source>
</evidence>
<dbReference type="PROSITE" id="PS51492">
    <property type="entry name" value="PEPTIDASE_C23"/>
    <property type="match status" value="1"/>
</dbReference>
<dbReference type="Gene3D" id="3.40.50.300">
    <property type="entry name" value="P-loop containing nucleotide triphosphate hydrolases"/>
    <property type="match status" value="1"/>
</dbReference>
<accession>A0A0A7M929</accession>
<comment type="similarity">
    <text evidence="1">Belongs to the potexviruses/carlaviruses RNA replication protein family.</text>
</comment>
<dbReference type="GO" id="GO:0008174">
    <property type="term" value="F:mRNA methyltransferase activity"/>
    <property type="evidence" value="ECO:0007669"/>
    <property type="project" value="UniProtKB-UniRule"/>
</dbReference>
<evidence type="ECO:0000259" key="11">
    <source>
        <dbReference type="PROSITE" id="PS50507"/>
    </source>
</evidence>
<dbReference type="Gene3D" id="2.60.120.590">
    <property type="entry name" value="Alpha-ketoglutarate-dependent dioxygenase AlkB-like"/>
    <property type="match status" value="1"/>
</dbReference>
<organism evidence="17 18">
    <name type="scientific">Elderberry carlavirus E</name>
    <dbReference type="NCBI Taxonomy" id="1569056"/>
    <lineage>
        <taxon>Viruses</taxon>
        <taxon>Riboviria</taxon>
        <taxon>Orthornavirae</taxon>
        <taxon>Kitrinoviricota</taxon>
        <taxon>Alsuviricetes</taxon>
        <taxon>Tymovirales</taxon>
        <taxon>Betaflexiviridae</taxon>
        <taxon>Quinvirinae</taxon>
        <taxon>Carlavirus</taxon>
        <taxon>Carlavirus epsilonsambuci</taxon>
        <taxon>Sambucus virus E</taxon>
    </lineage>
</organism>
<evidence type="ECO:0000256" key="8">
    <source>
        <dbReference type="ARBA" id="ARBA00022840"/>
    </source>
</evidence>
<dbReference type="PROSITE" id="PS51657">
    <property type="entry name" value="PSRV_HELICASE"/>
    <property type="match status" value="1"/>
</dbReference>
<dbReference type="SUPFAM" id="SSF52540">
    <property type="entry name" value="P-loop containing nucleoside triphosphate hydrolases"/>
    <property type="match status" value="1"/>
</dbReference>
<dbReference type="PROSITE" id="PS50507">
    <property type="entry name" value="RDRP_SSRNA_POS"/>
    <property type="match status" value="1"/>
</dbReference>
<dbReference type="InterPro" id="IPR005123">
    <property type="entry name" value="Oxoglu/Fe-dep_dioxygenase_dom"/>
</dbReference>
<sequence length="1958" mass="220429">MALTYRSPMEEIVGSFEPAIQTAISSVAANAYKEMEETDFHLFHYALPAIAKERLSKAGIYLSPYSGVPHSHPVCKTLENYLLYKVLPSYIDNKFCFVGIKSFKLNVLKVRAEKNKAKIQKLDLIDSLNRYVTSADKLRYGNDFVTTSSIQSPTLKRHAGLMHVDALKTLIPECLKRRSKYLFMHDELHYWSPDDLTGFLEVIQPETLLATIVYPPELLMGASSSLHKWCYTYELKGSNLLFYPDGVRSEGYEQPAKGGYLLRTNKIELPCGLTYCVDIIHSKFAHHLVAITKGEAITNTYRSYGPFDAVSCTGLSMISRDVRNCFPVTFETVSKIYRYLRTLKKPDIQSAMAKLSQLIPDPTGPEIKFLEEFSKLVIKTGTVSTQIDAELLKVFMGKLVGCTPTNFSRLFGISKTIGLDTFIAALEPYSFTLKLQPLKSLRNFHLSLFNFGEQEGGEDLEAALEHGMYSPANWSLVRVPSPYVGLTSAARRKPHPILYCPERHTIRGLALAVHRSHYGGATVGVTEDYLIHWLCAVKKRGNMHAKALISSVLGDPAMINRIRRIICSLGAKFARKKRCALLMSTEWVASANNATKKAYTRLINEFVAAGGLRAQRWDVRELEIIEDVTPVSPLAPHESQPISSKPPPVETETQAASQFLCSCGVDLKAGILPRANLVHDHFPDQLNGRAAAWYSKDGTPYAYTGFTHESLGWPDWIDKWAEINNLDIAHYDCLLAQKYTHNSGIPLHADDEPIFDRTPILTVNAVGNANFTVIGRNCTASLHCTSGSFFTMPPGFQSTHKHKVDRCTAGRISLTFRKLKAKLATRELSPLSPEVIEGEGKTDAPNEARTSIDYELGGVDVSIIPRPILPENFTRTKTVGDGNCFWYALEHFLGVRMGRLKEKIRGRASGPQNYKERLWAQLTDGTMAEEEAISSAASVFSLKIHIFDEAQQCAFIYGNLDATASAFLYLANEHFEPAMPSNDCLIIALSSTIDRQPCDILHALEKTIEPESFLELWCNEGVDIVLLPGIFELFEINALLIADSKEIFINPDGEYKAVYQISNGHIEHMKKRKMPVHPVLNTNVGCTGVSEESVLALSSCGTTLDYAPSELRAKRLAINLHQGRTGAISSELFNDKPSLEPLVSAGNTGSRTLHIILGTFGAGKSTLFKKFMQANKGRCVTYVSPRRGLADEFAADMELHKRSKGKRLASQNWAVFTFERFLEAAQLAGPGTAIIIDEIQLFPPGYVDLVCTLLARDMHIFLVGDPCQSDYDSEKDRTAYAFELSDIEHILGSREYKYNLLSRRFANRMYANRLPCSMPANQLKIDEPYLLIEGLDLLHELPKEYQSVVLVSSFEEKKVVTSYFNNCLALTFGESTGRNFIRGTILVTEASRHTSEKRWVTALSRFSENLAFVNATGNSFDMLNVIYKGRALSDFFCAKASREFFIKTLPGTPKFTEGFHSAVGKDEGVKEAKLIGDPWLKTMIDLLQIEDVEEAEIDDEACQTEDAKTHLPQCELESVRARWVHRILAKEHREKRIGSIVSEQFTDEHSRDLGQRLTNACERFETIYPRHRANDTVTFLMAVKKRLRFSNPSKERAKLQSASIYGKFLLDQFLSKIPLRKQLEPELMARAKLDFEEKKTAKSAATIENHAGRSCRDWLADIGLIFSKSQLCTKFDNRFRSAKAAQTIVCFAHSVLCRFAPYMRYIEYKLKAVLPDRFYVHSGKKLEDLCEWVKRGEFEGLCTESDYEAFDASQDQYIVAFEVSLMRYLGLPADLINDYVYIKTHLGSKLGNFAIMRFSGEASTFLFNTMANMLFTFLRYELKGSERICFAGDDMCANSRLVVKKEHEGFLAKLKLKAKVMVTTKPTFCGWHLCADGIYKKPQLVFERMCIAKETNNLHNCIDNYAIEVGYAYRLGERAVGRMDEEELESYYNCVRVIIKNRHLLKSDIAHLFRSSDI</sequence>
<dbReference type="EMBL" id="KJ572564">
    <property type="protein sequence ID" value="AIZ76637.2"/>
    <property type="molecule type" value="Genomic_RNA"/>
</dbReference>
<evidence type="ECO:0000259" key="16">
    <source>
        <dbReference type="PROSITE" id="PS51743"/>
    </source>
</evidence>
<proteinExistence type="inferred from homology"/>
<dbReference type="InterPro" id="IPR027351">
    <property type="entry name" value="(+)RNA_virus_helicase_core_dom"/>
</dbReference>
<dbReference type="GeneID" id="26796223"/>
<dbReference type="SUPFAM" id="SSF51197">
    <property type="entry name" value="Clavaminate synthase-like"/>
    <property type="match status" value="1"/>
</dbReference>
<dbReference type="InterPro" id="IPR008041">
    <property type="entry name" value="Peptidase_C23"/>
</dbReference>
<dbReference type="GO" id="GO:0005524">
    <property type="term" value="F:ATP binding"/>
    <property type="evidence" value="ECO:0007669"/>
    <property type="project" value="UniProtKB-KW"/>
</dbReference>
<dbReference type="GO" id="GO:0006351">
    <property type="term" value="P:DNA-templated transcription"/>
    <property type="evidence" value="ECO:0007669"/>
    <property type="project" value="InterPro"/>
</dbReference>
<dbReference type="InterPro" id="IPR043502">
    <property type="entry name" value="DNA/RNA_pol_sf"/>
</dbReference>
<dbReference type="InterPro" id="IPR007094">
    <property type="entry name" value="RNA-dir_pol_PSvirus"/>
</dbReference>
<evidence type="ECO:0000256" key="4">
    <source>
        <dbReference type="ARBA" id="ARBA00022695"/>
    </source>
</evidence>
<dbReference type="CDD" id="cd23245">
    <property type="entry name" value="Betaflexiviridae_RdRp"/>
    <property type="match status" value="1"/>
</dbReference>
<comment type="catalytic activity">
    <reaction evidence="10">
        <text>ATP + H2O = ADP + phosphate + H(+)</text>
        <dbReference type="Rhea" id="RHEA:13065"/>
        <dbReference type="ChEBI" id="CHEBI:15377"/>
        <dbReference type="ChEBI" id="CHEBI:15378"/>
        <dbReference type="ChEBI" id="CHEBI:30616"/>
        <dbReference type="ChEBI" id="CHEBI:43474"/>
        <dbReference type="ChEBI" id="CHEBI:456216"/>
        <dbReference type="EC" id="3.6.4.13"/>
    </reaction>
</comment>
<evidence type="ECO:0000259" key="15">
    <source>
        <dbReference type="PROSITE" id="PS51657"/>
    </source>
</evidence>
<dbReference type="Proteomes" id="UP000207733">
    <property type="component" value="Genome"/>
</dbReference>
<keyword evidence="7" id="KW-0347">Helicase</keyword>
<keyword evidence="9" id="KW-0693">Viral RNA replication</keyword>
<dbReference type="KEGG" id="vg:26796223"/>
<evidence type="ECO:0000313" key="17">
    <source>
        <dbReference type="EMBL" id="AIZ76637.2"/>
    </source>
</evidence>
<dbReference type="CDD" id="cd22792">
    <property type="entry name" value="OTU_RDRP-like"/>
    <property type="match status" value="1"/>
</dbReference>
<evidence type="ECO:0000256" key="9">
    <source>
        <dbReference type="ARBA" id="ARBA00022953"/>
    </source>
</evidence>
<dbReference type="Pfam" id="PF01660">
    <property type="entry name" value="Vmethyltransf"/>
    <property type="match status" value="1"/>
</dbReference>
<feature type="domain" description="(+)RNA virus helicase C-terminal" evidence="15">
    <location>
        <begin position="1118"/>
        <end position="1446"/>
    </location>
</feature>
<dbReference type="InterPro" id="IPR002588">
    <property type="entry name" value="Alphavirus-like_MT_dom"/>
</dbReference>
<dbReference type="GO" id="GO:0003723">
    <property type="term" value="F:RNA binding"/>
    <property type="evidence" value="ECO:0007669"/>
    <property type="project" value="InterPro"/>
</dbReference>
<keyword evidence="8" id="KW-0067">ATP-binding</keyword>
<dbReference type="GO" id="GO:0039694">
    <property type="term" value="P:viral RNA genome replication"/>
    <property type="evidence" value="ECO:0007669"/>
    <property type="project" value="InterPro"/>
</dbReference>
<name>A0A0A7M929_9VIRU</name>
<feature type="domain" description="Peptidase C23" evidence="14">
    <location>
        <begin position="980"/>
        <end position="1070"/>
    </location>
</feature>
<protein>
    <submittedName>
        <fullName evidence="17">Replicase polyprotein</fullName>
    </submittedName>
</protein>
<dbReference type="RefSeq" id="YP_009224952.1">
    <property type="nucleotide sequence ID" value="NC_029089.1"/>
</dbReference>
<evidence type="ECO:0000313" key="18">
    <source>
        <dbReference type="Proteomes" id="UP000207733"/>
    </source>
</evidence>